<evidence type="ECO:0000313" key="2">
    <source>
        <dbReference type="Proteomes" id="UP001054252"/>
    </source>
</evidence>
<dbReference type="EMBL" id="BPVZ01001481">
    <property type="protein sequence ID" value="GKV53525.1"/>
    <property type="molecule type" value="Genomic_DNA"/>
</dbReference>
<reference evidence="1 2" key="1">
    <citation type="journal article" date="2021" name="Commun. Biol.">
        <title>The genome of Shorea leprosula (Dipterocarpaceae) highlights the ecological relevance of drought in aseasonal tropical rainforests.</title>
        <authorList>
            <person name="Ng K.K.S."/>
            <person name="Kobayashi M.J."/>
            <person name="Fawcett J.A."/>
            <person name="Hatakeyama M."/>
            <person name="Paape T."/>
            <person name="Ng C.H."/>
            <person name="Ang C.C."/>
            <person name="Tnah L.H."/>
            <person name="Lee C.T."/>
            <person name="Nishiyama T."/>
            <person name="Sese J."/>
            <person name="O'Brien M.J."/>
            <person name="Copetti D."/>
            <person name="Mohd Noor M.I."/>
            <person name="Ong R.C."/>
            <person name="Putra M."/>
            <person name="Sireger I.Z."/>
            <person name="Indrioko S."/>
            <person name="Kosugi Y."/>
            <person name="Izuno A."/>
            <person name="Isagi Y."/>
            <person name="Lee S.L."/>
            <person name="Shimizu K.K."/>
        </authorList>
    </citation>
    <scope>NUCLEOTIDE SEQUENCE [LARGE SCALE GENOMIC DNA]</scope>
    <source>
        <strain evidence="1">214</strain>
    </source>
</reference>
<organism evidence="1 2">
    <name type="scientific">Rubroshorea leprosula</name>
    <dbReference type="NCBI Taxonomy" id="152421"/>
    <lineage>
        <taxon>Eukaryota</taxon>
        <taxon>Viridiplantae</taxon>
        <taxon>Streptophyta</taxon>
        <taxon>Embryophyta</taxon>
        <taxon>Tracheophyta</taxon>
        <taxon>Spermatophyta</taxon>
        <taxon>Magnoliopsida</taxon>
        <taxon>eudicotyledons</taxon>
        <taxon>Gunneridae</taxon>
        <taxon>Pentapetalae</taxon>
        <taxon>rosids</taxon>
        <taxon>malvids</taxon>
        <taxon>Malvales</taxon>
        <taxon>Dipterocarpaceae</taxon>
        <taxon>Rubroshorea</taxon>
    </lineage>
</organism>
<gene>
    <name evidence="1" type="ORF">SLEP1_g60046</name>
</gene>
<sequence length="200" mass="21713">MGLSPALAQPNIQVAPNVRSYAISPSQWNLHARLGVDDAFTRRLPMEPIPSNLSARLIPVHSPLLGKSLLLSFPPLNNMLKFSGVCTIQGSTGFVQAQVQLSSLVASLLSVVLRVGVLSAIIGLIRGNIVRLLPSTTIPRHRDLSQARMVIVLTDPHTGKALVIANQSRNMRSNIRRSVNSAVRAAYRSLAAFFIDLRPK</sequence>
<accession>A0AAV5MVH6</accession>
<protein>
    <submittedName>
        <fullName evidence="1">Uncharacterized protein</fullName>
    </submittedName>
</protein>
<evidence type="ECO:0000313" key="1">
    <source>
        <dbReference type="EMBL" id="GKV53525.1"/>
    </source>
</evidence>
<comment type="caution">
    <text evidence="1">The sequence shown here is derived from an EMBL/GenBank/DDBJ whole genome shotgun (WGS) entry which is preliminary data.</text>
</comment>
<name>A0AAV5MVH6_9ROSI</name>
<keyword evidence="2" id="KW-1185">Reference proteome</keyword>
<proteinExistence type="predicted"/>
<dbReference type="AlphaFoldDB" id="A0AAV5MVH6"/>
<dbReference type="Proteomes" id="UP001054252">
    <property type="component" value="Unassembled WGS sequence"/>
</dbReference>